<keyword evidence="3" id="KW-1185">Reference proteome</keyword>
<accession>A0ABR4B9S8</accession>
<evidence type="ECO:0000313" key="2">
    <source>
        <dbReference type="EMBL" id="KAL2054137.1"/>
    </source>
</evidence>
<protein>
    <submittedName>
        <fullName evidence="2">Uncharacterized protein</fullName>
    </submittedName>
</protein>
<dbReference type="Proteomes" id="UP001590951">
    <property type="component" value="Unassembled WGS sequence"/>
</dbReference>
<evidence type="ECO:0000313" key="3">
    <source>
        <dbReference type="Proteomes" id="UP001590951"/>
    </source>
</evidence>
<dbReference type="EMBL" id="JBHFEH010000017">
    <property type="protein sequence ID" value="KAL2054137.1"/>
    <property type="molecule type" value="Genomic_DNA"/>
</dbReference>
<feature type="region of interest" description="Disordered" evidence="1">
    <location>
        <begin position="63"/>
        <end position="111"/>
    </location>
</feature>
<organism evidence="2 3">
    <name type="scientific">Lepraria finkii</name>
    <dbReference type="NCBI Taxonomy" id="1340010"/>
    <lineage>
        <taxon>Eukaryota</taxon>
        <taxon>Fungi</taxon>
        <taxon>Dikarya</taxon>
        <taxon>Ascomycota</taxon>
        <taxon>Pezizomycotina</taxon>
        <taxon>Lecanoromycetes</taxon>
        <taxon>OSLEUM clade</taxon>
        <taxon>Lecanoromycetidae</taxon>
        <taxon>Lecanorales</taxon>
        <taxon>Lecanorineae</taxon>
        <taxon>Stereocaulaceae</taxon>
        <taxon>Lepraria</taxon>
    </lineage>
</organism>
<reference evidence="2 3" key="1">
    <citation type="submission" date="2024-09" db="EMBL/GenBank/DDBJ databases">
        <title>Rethinking Asexuality: The Enigmatic Case of Functional Sexual Genes in Lepraria (Stereocaulaceae).</title>
        <authorList>
            <person name="Doellman M."/>
            <person name="Sun Y."/>
            <person name="Barcenas-Pena A."/>
            <person name="Lumbsch H.T."/>
            <person name="Grewe F."/>
        </authorList>
    </citation>
    <scope>NUCLEOTIDE SEQUENCE [LARGE SCALE GENOMIC DNA]</scope>
    <source>
        <strain evidence="2 3">Grewe 0041</strain>
    </source>
</reference>
<name>A0ABR4B9S8_9LECA</name>
<gene>
    <name evidence="2" type="ORF">ABVK25_005676</name>
</gene>
<proteinExistence type="predicted"/>
<feature type="compositionally biased region" description="Polar residues" evidence="1">
    <location>
        <begin position="80"/>
        <end position="108"/>
    </location>
</feature>
<sequence length="157" mass="17548">MKCFSLLFRLSGIGIAKSNGYETVAQLFWSGQRLHLELVHSPQRHSIGVLRLGLDSWPLNEGFERKPPPALPQPRPRIQTPHTPGSFFLSSSLAGPPTSQSSPANLTATAEGPARTWATEVSKRVSASLAQRVLSTVYSCMRMRYLMRWRRDECIDL</sequence>
<evidence type="ECO:0000256" key="1">
    <source>
        <dbReference type="SAM" id="MobiDB-lite"/>
    </source>
</evidence>
<comment type="caution">
    <text evidence="2">The sequence shown here is derived from an EMBL/GenBank/DDBJ whole genome shotgun (WGS) entry which is preliminary data.</text>
</comment>